<dbReference type="InterPro" id="IPR036188">
    <property type="entry name" value="FAD/NAD-bd_sf"/>
</dbReference>
<dbReference type="PRINTS" id="PR00420">
    <property type="entry name" value="RNGMNOXGNASE"/>
</dbReference>
<proteinExistence type="inferred from homology"/>
<evidence type="ECO:0000256" key="1">
    <source>
        <dbReference type="ARBA" id="ARBA00001974"/>
    </source>
</evidence>
<dbReference type="Gene3D" id="3.50.50.60">
    <property type="entry name" value="FAD/NAD(P)-binding domain"/>
    <property type="match status" value="1"/>
</dbReference>
<keyword evidence="6 8" id="KW-0274">FAD</keyword>
<evidence type="ECO:0000256" key="5">
    <source>
        <dbReference type="ARBA" id="ARBA00022630"/>
    </source>
</evidence>
<dbReference type="SUPFAM" id="SSF54373">
    <property type="entry name" value="FAD-linked reductases, C-terminal domain"/>
    <property type="match status" value="1"/>
</dbReference>
<dbReference type="Pfam" id="PF26311">
    <property type="entry name" value="ETF-QO_FixC_C"/>
    <property type="match status" value="1"/>
</dbReference>
<dbReference type="InterPro" id="IPR039651">
    <property type="entry name" value="FixC-like"/>
</dbReference>
<dbReference type="RefSeq" id="WP_101250585.1">
    <property type="nucleotide sequence ID" value="NZ_PIUM01000010.1"/>
</dbReference>
<dbReference type="InterPro" id="IPR059103">
    <property type="entry name" value="FixC-like_C"/>
</dbReference>
<reference evidence="11" key="1">
    <citation type="submission" date="2017-12" db="EMBL/GenBank/DDBJ databases">
        <title>Draft genome sequence of Telmatospirillum siberiense 26-4b1T, an acidotolerant peatland alphaproteobacterium potentially involved in sulfur cycling.</title>
        <authorList>
            <person name="Hausmann B."/>
            <person name="Pjevac P."/>
            <person name="Schreck K."/>
            <person name="Herbold C.W."/>
            <person name="Daims H."/>
            <person name="Wagner M."/>
            <person name="Pester M."/>
            <person name="Loy A."/>
        </authorList>
    </citation>
    <scope>NUCLEOTIDE SEQUENCE [LARGE SCALE GENOMIC DNA]</scope>
    <source>
        <strain evidence="11">26-4b1</strain>
    </source>
</reference>
<keyword evidence="11" id="KW-1185">Reference proteome</keyword>
<evidence type="ECO:0000256" key="7">
    <source>
        <dbReference type="ARBA" id="ARBA00023002"/>
    </source>
</evidence>
<dbReference type="GO" id="GO:0071949">
    <property type="term" value="F:FAD binding"/>
    <property type="evidence" value="ECO:0007669"/>
    <property type="project" value="UniProtKB-UniRule"/>
</dbReference>
<dbReference type="EMBL" id="PIUM01000010">
    <property type="protein sequence ID" value="PKU24549.1"/>
    <property type="molecule type" value="Genomic_DNA"/>
</dbReference>
<evidence type="ECO:0000313" key="10">
    <source>
        <dbReference type="EMBL" id="PKU24549.1"/>
    </source>
</evidence>
<sequence length="434" mass="47941">MSQEKFDAIVVGAGPSGNAAAYTLARKGLNVLQLERGEYPGSKNVQGAILYAKALEEIIPDFRESAPLERHIIEQRLWMLDDSSYVGMHYRSEDFNEDRPSRYTILRAQFDKWFSQQVRDAGAVLLCETTVTELLRDESGRVIGVATDRDNGTVYADVVILAEGVNGLVGRRSKLREELQPESVALAVKEMHFLPKDVIDARFNLKGGEGVVIEGMGTITEGMTGTAFIYTNNESLSVGIGCLVSDLAQTGRSPAGLLEAFKNHPSVKPLLAGSEIKEYAAHLIPEGGLKAMPELFGDGWIVVGDAGHFVNAVHREGSNLAMTTGRLAAETVADLKQRGVPCSKANLRAYTKRLEDCFVMKDMKKYKDIPSFLHGNRHLFDLYPRLVSKAAQNWFRVDGKDKLTKEKEILTSFRKGRTLSGLLGDAFKMARAWR</sequence>
<dbReference type="AlphaFoldDB" id="A0A2N3PVW3"/>
<evidence type="ECO:0000256" key="8">
    <source>
        <dbReference type="RuleBase" id="RU366069"/>
    </source>
</evidence>
<name>A0A2N3PVW3_9PROT</name>
<evidence type="ECO:0000259" key="9">
    <source>
        <dbReference type="Pfam" id="PF26311"/>
    </source>
</evidence>
<organism evidence="10 11">
    <name type="scientific">Telmatospirillum siberiense</name>
    <dbReference type="NCBI Taxonomy" id="382514"/>
    <lineage>
        <taxon>Bacteria</taxon>
        <taxon>Pseudomonadati</taxon>
        <taxon>Pseudomonadota</taxon>
        <taxon>Alphaproteobacteria</taxon>
        <taxon>Rhodospirillales</taxon>
        <taxon>Rhodospirillaceae</taxon>
        <taxon>Telmatospirillum</taxon>
    </lineage>
</organism>
<protein>
    <recommendedName>
        <fullName evidence="4 8">Protein FixC</fullName>
    </recommendedName>
</protein>
<dbReference type="PANTHER" id="PTHR43624">
    <property type="entry name" value="ELECTRON TRANSFER FLAVOPROTEIN-QUINONE OXIDOREDUCTASE YDIS-RELATED"/>
    <property type="match status" value="1"/>
</dbReference>
<dbReference type="OrthoDB" id="417034at2"/>
<accession>A0A2N3PVW3</accession>
<keyword evidence="7 8" id="KW-0560">Oxidoreductase</keyword>
<comment type="cofactor">
    <cofactor evidence="1 8">
        <name>FAD</name>
        <dbReference type="ChEBI" id="CHEBI:57692"/>
    </cofactor>
</comment>
<dbReference type="PANTHER" id="PTHR43624:SF2">
    <property type="entry name" value="ELECTRON TRANSFER FLAVOPROTEIN-QUINONE OXIDOREDUCTASE YDIS-RELATED"/>
    <property type="match status" value="1"/>
</dbReference>
<dbReference type="Proteomes" id="UP000233293">
    <property type="component" value="Unassembled WGS sequence"/>
</dbReference>
<feature type="domain" description="FixC-like C-terminal" evidence="9">
    <location>
        <begin position="370"/>
        <end position="434"/>
    </location>
</feature>
<evidence type="ECO:0000256" key="6">
    <source>
        <dbReference type="ARBA" id="ARBA00022827"/>
    </source>
</evidence>
<evidence type="ECO:0000256" key="4">
    <source>
        <dbReference type="ARBA" id="ARBA00019877"/>
    </source>
</evidence>
<evidence type="ECO:0000256" key="3">
    <source>
        <dbReference type="ARBA" id="ARBA00006796"/>
    </source>
</evidence>
<comment type="caution">
    <text evidence="10">The sequence shown here is derived from an EMBL/GenBank/DDBJ whole genome shotgun (WGS) entry which is preliminary data.</text>
</comment>
<comment type="function">
    <text evidence="8">Part of an electron transfer system.</text>
</comment>
<comment type="function">
    <text evidence="2">Could be required for the formation of a functional nitrogenase Fe protein. Probably accepts electrons from FixA/FixB and reduces a quinone.</text>
</comment>
<comment type="similarity">
    <text evidence="3 8">Belongs to the ETF-QO/FixC family.</text>
</comment>
<evidence type="ECO:0000256" key="2">
    <source>
        <dbReference type="ARBA" id="ARBA00003676"/>
    </source>
</evidence>
<dbReference type="Pfam" id="PF12831">
    <property type="entry name" value="FAD_oxidored"/>
    <property type="match status" value="1"/>
</dbReference>
<gene>
    <name evidence="10" type="ORF">CWS72_10640</name>
</gene>
<dbReference type="GO" id="GO:0016491">
    <property type="term" value="F:oxidoreductase activity"/>
    <property type="evidence" value="ECO:0007669"/>
    <property type="project" value="UniProtKB-UniRule"/>
</dbReference>
<dbReference type="SUPFAM" id="SSF51905">
    <property type="entry name" value="FAD/NAD(P)-binding domain"/>
    <property type="match status" value="1"/>
</dbReference>
<evidence type="ECO:0000313" key="11">
    <source>
        <dbReference type="Proteomes" id="UP000233293"/>
    </source>
</evidence>
<keyword evidence="5 8" id="KW-0285">Flavoprotein</keyword>